<sequence length="149" mass="17330">MNPEQKELAEKVIDFFKKSDKTKIVPGMDLLHLLPDNNSAEKVIYSLEKDFLLLERTSKESFRLTEKGWRFTTFAKLEKESKKLSLFQIMQLSITALSVITAIIFGLLNYFSNLEKADLKEQNFLLKSDIVLYKDSINSYKKQVISKKQ</sequence>
<protein>
    <submittedName>
        <fullName evidence="2">Uncharacterized protein</fullName>
    </submittedName>
</protein>
<comment type="caution">
    <text evidence="2">The sequence shown here is derived from an EMBL/GenBank/DDBJ whole genome shotgun (WGS) entry which is preliminary data.</text>
</comment>
<evidence type="ECO:0000313" key="2">
    <source>
        <dbReference type="EMBL" id="MFA9194179.1"/>
    </source>
</evidence>
<feature type="transmembrane region" description="Helical" evidence="1">
    <location>
        <begin position="89"/>
        <end position="111"/>
    </location>
</feature>
<keyword evidence="1" id="KW-0472">Membrane</keyword>
<keyword evidence="3" id="KW-1185">Reference proteome</keyword>
<name>A0ABV4TLW6_9FLAO</name>
<dbReference type="EMBL" id="JBCFQK010000008">
    <property type="protein sequence ID" value="MFA9194179.1"/>
    <property type="molecule type" value="Genomic_DNA"/>
</dbReference>
<reference evidence="2 3" key="1">
    <citation type="submission" date="2024-04" db="EMBL/GenBank/DDBJ databases">
        <title>New Clade of Flavobacterium.</title>
        <authorList>
            <person name="Matos L."/>
            <person name="Proenca D.N."/>
            <person name="Fransisco R.M."/>
            <person name="Chung A.P."/>
            <person name="Maccario L."/>
            <person name="Sorensen S.J."/>
            <person name="Morais P.V."/>
        </authorList>
    </citation>
    <scope>NUCLEOTIDE SEQUENCE [LARGE SCALE GENOMIC DNA]</scope>
    <source>
        <strain evidence="2 3">FBOR7N2.3</strain>
    </source>
</reference>
<keyword evidence="1" id="KW-0812">Transmembrane</keyword>
<organism evidence="2 3">
    <name type="scientific">Flavobacterium magnesitis</name>
    <dbReference type="NCBI Taxonomy" id="3138077"/>
    <lineage>
        <taxon>Bacteria</taxon>
        <taxon>Pseudomonadati</taxon>
        <taxon>Bacteroidota</taxon>
        <taxon>Flavobacteriia</taxon>
        <taxon>Flavobacteriales</taxon>
        <taxon>Flavobacteriaceae</taxon>
        <taxon>Flavobacterium</taxon>
    </lineage>
</organism>
<evidence type="ECO:0000256" key="1">
    <source>
        <dbReference type="SAM" id="Phobius"/>
    </source>
</evidence>
<evidence type="ECO:0000313" key="3">
    <source>
        <dbReference type="Proteomes" id="UP001574170"/>
    </source>
</evidence>
<dbReference type="RefSeq" id="WP_373391286.1">
    <property type="nucleotide sequence ID" value="NZ_JBCFQK010000008.1"/>
</dbReference>
<proteinExistence type="predicted"/>
<dbReference type="Proteomes" id="UP001574170">
    <property type="component" value="Unassembled WGS sequence"/>
</dbReference>
<gene>
    <name evidence="2" type="ORF">AAGV33_07150</name>
</gene>
<keyword evidence="1" id="KW-1133">Transmembrane helix</keyword>
<accession>A0ABV4TLW6</accession>